<gene>
    <name evidence="1" type="ORF">BLA18112_02069</name>
</gene>
<reference evidence="1 2" key="1">
    <citation type="submission" date="2019-09" db="EMBL/GenBank/DDBJ databases">
        <authorList>
            <person name="Depoorter E."/>
        </authorList>
    </citation>
    <scope>NUCLEOTIDE SEQUENCE [LARGE SCALE GENOMIC DNA]</scope>
    <source>
        <strain evidence="1">R-18112</strain>
    </source>
</reference>
<sequence length="142" mass="15881">MDLRYVIHLAGQPNWVIAASDTYVGAPLVLRNKDNADSSLYTWTFRTEDNSIALASTSNSLVLDGQSLTNESNIVLAAYTGTATTTQQWRYDAPYLRNVTDHSYVIDNYGGYLTDGNRIIVFQFNGRASSQQWERSPADSFK</sequence>
<dbReference type="InterPro" id="IPR035992">
    <property type="entry name" value="Ricin_B-like_lectins"/>
</dbReference>
<dbReference type="EMBL" id="CABVQI010000005">
    <property type="protein sequence ID" value="VWC72792.1"/>
    <property type="molecule type" value="Genomic_DNA"/>
</dbReference>
<evidence type="ECO:0000313" key="1">
    <source>
        <dbReference type="EMBL" id="VWC72792.1"/>
    </source>
</evidence>
<protein>
    <submittedName>
        <fullName evidence="1">Uncharacterized protein</fullName>
    </submittedName>
</protein>
<name>A0A6P2UZQ9_BURL3</name>
<organism evidence="1 2">
    <name type="scientific">Burkholderia lata (strain ATCC 17760 / DSM 23089 / LMG 22485 / NCIMB 9086 / R18194 / 383)</name>
    <dbReference type="NCBI Taxonomy" id="482957"/>
    <lineage>
        <taxon>Bacteria</taxon>
        <taxon>Pseudomonadati</taxon>
        <taxon>Pseudomonadota</taxon>
        <taxon>Betaproteobacteria</taxon>
        <taxon>Burkholderiales</taxon>
        <taxon>Burkholderiaceae</taxon>
        <taxon>Burkholderia</taxon>
        <taxon>Burkholderia cepacia complex</taxon>
    </lineage>
</organism>
<dbReference type="AlphaFoldDB" id="A0A6P2UZQ9"/>
<dbReference type="PROSITE" id="PS50231">
    <property type="entry name" value="RICIN_B_LECTIN"/>
    <property type="match status" value="1"/>
</dbReference>
<dbReference type="Gene3D" id="2.80.10.50">
    <property type="match status" value="1"/>
</dbReference>
<dbReference type="SUPFAM" id="SSF50370">
    <property type="entry name" value="Ricin B-like lectins"/>
    <property type="match status" value="1"/>
</dbReference>
<accession>A0A6P2UZQ9</accession>
<proteinExistence type="predicted"/>
<evidence type="ECO:0000313" key="2">
    <source>
        <dbReference type="Proteomes" id="UP000494274"/>
    </source>
</evidence>
<dbReference type="RefSeq" id="WP_175043557.1">
    <property type="nucleotide sequence ID" value="NZ_CABVQI010000005.1"/>
</dbReference>
<dbReference type="Proteomes" id="UP000494274">
    <property type="component" value="Unassembled WGS sequence"/>
</dbReference>